<evidence type="ECO:0000256" key="5">
    <source>
        <dbReference type="ARBA" id="ARBA00022801"/>
    </source>
</evidence>
<reference evidence="12 13" key="2">
    <citation type="journal article" date="2012" name="Open Biol.">
        <title>Characteristics of nucleosomes and linker DNA regions on the genome of the basidiomycete Mixia osmundae revealed by mono- and dinucleosome mapping.</title>
        <authorList>
            <person name="Nishida H."/>
            <person name="Kondo S."/>
            <person name="Matsumoto T."/>
            <person name="Suzuki Y."/>
            <person name="Yoshikawa H."/>
            <person name="Taylor T.D."/>
            <person name="Sugiyama J."/>
        </authorList>
    </citation>
    <scope>NUCLEOTIDE SEQUENCE [LARGE SCALE GENOMIC DNA]</scope>
    <source>
        <strain evidence="13">CBS 9802 / IAM 14324 / JCM 22182 / KY 12970</strain>
    </source>
</reference>
<dbReference type="InterPro" id="IPR037138">
    <property type="entry name" value="His_deacetylse_dom_sf"/>
</dbReference>
<organism evidence="12 13">
    <name type="scientific">Mixia osmundae (strain CBS 9802 / IAM 14324 / JCM 22182 / KY 12970)</name>
    <dbReference type="NCBI Taxonomy" id="764103"/>
    <lineage>
        <taxon>Eukaryota</taxon>
        <taxon>Fungi</taxon>
        <taxon>Dikarya</taxon>
        <taxon>Basidiomycota</taxon>
        <taxon>Pucciniomycotina</taxon>
        <taxon>Mixiomycetes</taxon>
        <taxon>Mixiales</taxon>
        <taxon>Mixiaceae</taxon>
        <taxon>Mixia</taxon>
    </lineage>
</organism>
<keyword evidence="6" id="KW-0156">Chromatin regulator</keyword>
<keyword evidence="13" id="KW-1185">Reference proteome</keyword>
<dbReference type="InterPro" id="IPR019154">
    <property type="entry name" value="Arb2-like_domain"/>
</dbReference>
<evidence type="ECO:0000256" key="8">
    <source>
        <dbReference type="ARBA" id="ARBA00023163"/>
    </source>
</evidence>
<dbReference type="Pfam" id="PF09757">
    <property type="entry name" value="Arb2-like"/>
    <property type="match status" value="1"/>
</dbReference>
<dbReference type="AlphaFoldDB" id="G7DUH6"/>
<dbReference type="InterPro" id="IPR000286">
    <property type="entry name" value="HDACs"/>
</dbReference>
<dbReference type="eggNOG" id="KOG1343">
    <property type="taxonomic scope" value="Eukaryota"/>
</dbReference>
<dbReference type="HOGENOM" id="CLU_007727_4_3_1"/>
<dbReference type="GO" id="GO:0000118">
    <property type="term" value="C:histone deacetylase complex"/>
    <property type="evidence" value="ECO:0007669"/>
    <property type="project" value="TreeGrafter"/>
</dbReference>
<comment type="similarity">
    <text evidence="2">Belongs to the histone deacetylase family. HD type 2 subfamily.</text>
</comment>
<evidence type="ECO:0000256" key="1">
    <source>
        <dbReference type="ARBA" id="ARBA00004123"/>
    </source>
</evidence>
<protein>
    <recommendedName>
        <fullName evidence="3">histone deacetylase</fullName>
        <ecNumber evidence="3">3.5.1.98</ecNumber>
    </recommendedName>
</protein>
<sequence>MIPTNGVTPQKGIVGGRIATEALLAPALVIHQRNEQTLCVQPRTGYVYDKHMMLHRDEYGDPMLPEDQHPEQPSRISRIMHTILEADLLKCMLRLQIRSASREEACLIHSAQLWDELEITSTLDQAVLDDREFRQHLRYHSLYVNHHTATCAKLSLGGVLVSAIAVAEKRVSNAFAIVRPPGHHADPDQSSGFCFFNNVAVTAKYLLCHYREGPAPIQRILILDWDIHHGNGTQTAFYDDPNVLFVSIHRFDIRGGERFYPGRPEADMTFVGEGAGRGKNVNIPWDQAAMGDADYLYAFDTIVMPLAREFAPDFVLISAGFDAAKGDELGGCLVSPAGYAHMTHRLASLAGGRLVAALEGGYNIEAISQSALACIRVMLGDAPPALPSLAPCASAVKTIHDVVAIQSRFWKTMRPRYEPLSDDILPLATELNRALLPFEAIVKRKHSQMISVALGEPTLSSHFDRQVFVSSSIRTATKAILWIHEGSVLSIKLNAATGEPASSESFIYDKSELIYRLSNDQQWAVVDVNVTLPAPLHSHSKEGKRLRTALIAHVWHSLFRNSDISMSEIDRVVIIADGRGCQAFSDVMADVDLADLEQISAACVLTPSPLQPLRPLRATAGWSKKSVLHIASESTDAKTDAKTLRRQAMLKTTYAEGWQCDLAKVLSDMVGSHLDQRASIDAQPDQRMAIHCSLRVRKDGHRSSACQIRLTSAAQPVLVGTCSV</sequence>
<name>G7DUH6_MIXOS</name>
<evidence type="ECO:0000256" key="3">
    <source>
        <dbReference type="ARBA" id="ARBA00012111"/>
    </source>
</evidence>
<dbReference type="InParanoid" id="G7DUH6"/>
<evidence type="ECO:0000259" key="11">
    <source>
        <dbReference type="Pfam" id="PF09757"/>
    </source>
</evidence>
<dbReference type="RefSeq" id="XP_014569666.1">
    <property type="nucleotide sequence ID" value="XM_014714180.1"/>
</dbReference>
<evidence type="ECO:0000256" key="2">
    <source>
        <dbReference type="ARBA" id="ARBA00007738"/>
    </source>
</evidence>
<evidence type="ECO:0000256" key="7">
    <source>
        <dbReference type="ARBA" id="ARBA00023015"/>
    </source>
</evidence>
<dbReference type="GO" id="GO:0141221">
    <property type="term" value="F:histone deacetylase activity, hydrolytic mechanism"/>
    <property type="evidence" value="ECO:0007669"/>
    <property type="project" value="UniProtKB-EC"/>
</dbReference>
<keyword evidence="9" id="KW-0539">Nucleus</keyword>
<dbReference type="InterPro" id="IPR023801">
    <property type="entry name" value="His_deacetylse_dom"/>
</dbReference>
<comment type="subcellular location">
    <subcellularLocation>
        <location evidence="1">Nucleus</location>
    </subcellularLocation>
</comment>
<dbReference type="PANTHER" id="PTHR10625:SF5">
    <property type="entry name" value="HISTONE DEACETYLASE"/>
    <property type="match status" value="1"/>
</dbReference>
<dbReference type="EMBL" id="BABT02000028">
    <property type="protein sequence ID" value="GAA94236.1"/>
    <property type="molecule type" value="Genomic_DNA"/>
</dbReference>
<keyword evidence="5" id="KW-0378">Hydrolase</keyword>
<dbReference type="GO" id="GO:0040029">
    <property type="term" value="P:epigenetic regulation of gene expression"/>
    <property type="evidence" value="ECO:0007669"/>
    <property type="project" value="TreeGrafter"/>
</dbReference>
<keyword evidence="4" id="KW-0678">Repressor</keyword>
<evidence type="ECO:0000313" key="12">
    <source>
        <dbReference type="EMBL" id="GAA94236.1"/>
    </source>
</evidence>
<dbReference type="EC" id="3.5.1.98" evidence="3"/>
<dbReference type="Pfam" id="PF00850">
    <property type="entry name" value="Hist_deacetyl"/>
    <property type="match status" value="1"/>
</dbReference>
<dbReference type="Proteomes" id="UP000009131">
    <property type="component" value="Unassembled WGS sequence"/>
</dbReference>
<dbReference type="PRINTS" id="PR01270">
    <property type="entry name" value="HDASUPER"/>
</dbReference>
<dbReference type="InterPro" id="IPR023696">
    <property type="entry name" value="Ureohydrolase_dom_sf"/>
</dbReference>
<accession>G7DUH6</accession>
<comment type="caution">
    <text evidence="12">The sequence shown here is derived from an EMBL/GenBank/DDBJ whole genome shotgun (WGS) entry which is preliminary data.</text>
</comment>
<keyword evidence="8" id="KW-0804">Transcription</keyword>
<feature type="domain" description="Histone deacetylase" evidence="10">
    <location>
        <begin position="69"/>
        <end position="377"/>
    </location>
</feature>
<dbReference type="OrthoDB" id="424012at2759"/>
<dbReference type="PANTHER" id="PTHR10625">
    <property type="entry name" value="HISTONE DEACETYLASE HDAC1-RELATED"/>
    <property type="match status" value="1"/>
</dbReference>
<feature type="domain" description="Arb2-like" evidence="11">
    <location>
        <begin position="446"/>
        <end position="616"/>
    </location>
</feature>
<dbReference type="FunCoup" id="G7DUH6">
    <property type="interactions" value="59"/>
</dbReference>
<gene>
    <name evidence="12" type="primary">Mo00885</name>
    <name evidence="12" type="ORF">E5Q_00885</name>
</gene>
<evidence type="ECO:0000256" key="4">
    <source>
        <dbReference type="ARBA" id="ARBA00022491"/>
    </source>
</evidence>
<evidence type="ECO:0000256" key="6">
    <source>
        <dbReference type="ARBA" id="ARBA00022853"/>
    </source>
</evidence>
<evidence type="ECO:0000259" key="10">
    <source>
        <dbReference type="Pfam" id="PF00850"/>
    </source>
</evidence>
<dbReference type="SUPFAM" id="SSF52768">
    <property type="entry name" value="Arginase/deacetylase"/>
    <property type="match status" value="1"/>
</dbReference>
<dbReference type="CDD" id="cd11600">
    <property type="entry name" value="HDAC_Clr3"/>
    <property type="match status" value="1"/>
</dbReference>
<evidence type="ECO:0000256" key="9">
    <source>
        <dbReference type="ARBA" id="ARBA00023242"/>
    </source>
</evidence>
<proteinExistence type="inferred from homology"/>
<dbReference type="STRING" id="764103.G7DUH6"/>
<evidence type="ECO:0000313" key="13">
    <source>
        <dbReference type="Proteomes" id="UP000009131"/>
    </source>
</evidence>
<dbReference type="Gene3D" id="3.40.800.20">
    <property type="entry name" value="Histone deacetylase domain"/>
    <property type="match status" value="1"/>
</dbReference>
<keyword evidence="7" id="KW-0805">Transcription regulation</keyword>
<reference evidence="12 13" key="1">
    <citation type="journal article" date="2011" name="J. Gen. Appl. Microbiol.">
        <title>Draft genome sequencing of the enigmatic basidiomycete Mixia osmundae.</title>
        <authorList>
            <person name="Nishida H."/>
            <person name="Nagatsuka Y."/>
            <person name="Sugiyama J."/>
        </authorList>
    </citation>
    <scope>NUCLEOTIDE SEQUENCE [LARGE SCALE GENOMIC DNA]</scope>
    <source>
        <strain evidence="13">CBS 9802 / IAM 14324 / JCM 22182 / KY 12970</strain>
    </source>
</reference>